<keyword evidence="3 4" id="KW-0440">LIM domain</keyword>
<evidence type="ECO:0000313" key="8">
    <source>
        <dbReference type="RefSeq" id="XP_053059117.1"/>
    </source>
</evidence>
<dbReference type="SUPFAM" id="SSF57716">
    <property type="entry name" value="Glucocorticoid receptor-like (DNA-binding domain)"/>
    <property type="match status" value="2"/>
</dbReference>
<dbReference type="RefSeq" id="XP_053059117.1">
    <property type="nucleotide sequence ID" value="XM_053203142.1"/>
</dbReference>
<dbReference type="InterPro" id="IPR001781">
    <property type="entry name" value="Znf_LIM"/>
</dbReference>
<dbReference type="SMART" id="SM00132">
    <property type="entry name" value="LIM"/>
    <property type="match status" value="2"/>
</dbReference>
<accession>A0ABM3NI63</accession>
<dbReference type="Gene3D" id="2.10.110.10">
    <property type="entry name" value="Cysteine Rich Protein"/>
    <property type="match status" value="2"/>
</dbReference>
<evidence type="ECO:0000256" key="1">
    <source>
        <dbReference type="ARBA" id="ARBA00022723"/>
    </source>
</evidence>
<evidence type="ECO:0000313" key="7">
    <source>
        <dbReference type="Proteomes" id="UP001652583"/>
    </source>
</evidence>
<feature type="domain" description="LIM zinc-binding" evidence="6">
    <location>
        <begin position="182"/>
        <end position="241"/>
    </location>
</feature>
<reference evidence="8" key="1">
    <citation type="submission" date="2025-08" db="UniProtKB">
        <authorList>
            <consortium name="RefSeq"/>
        </authorList>
    </citation>
    <scope>IDENTIFICATION</scope>
    <source>
        <tissue evidence="8">Blood</tissue>
    </source>
</reference>
<dbReference type="PROSITE" id="PS50023">
    <property type="entry name" value="LIM_DOMAIN_2"/>
    <property type="match status" value="1"/>
</dbReference>
<keyword evidence="7" id="KW-1185">Reference proteome</keyword>
<evidence type="ECO:0000256" key="2">
    <source>
        <dbReference type="ARBA" id="ARBA00022833"/>
    </source>
</evidence>
<gene>
    <name evidence="8" type="primary">LPXN</name>
</gene>
<dbReference type="PROSITE" id="PS00478">
    <property type="entry name" value="LIM_DOMAIN_1"/>
    <property type="match status" value="1"/>
</dbReference>
<dbReference type="CDD" id="cd09406">
    <property type="entry name" value="LIM1_Leupaxin"/>
    <property type="match status" value="1"/>
</dbReference>
<dbReference type="PANTHER" id="PTHR24214:SF62">
    <property type="entry name" value="LEUPAXIN"/>
    <property type="match status" value="1"/>
</dbReference>
<name>A0ABM3NI63_ACIJB</name>
<dbReference type="GeneID" id="106989462"/>
<evidence type="ECO:0000256" key="4">
    <source>
        <dbReference type="PROSITE-ProRule" id="PRU00125"/>
    </source>
</evidence>
<dbReference type="InterPro" id="IPR050604">
    <property type="entry name" value="PDZ-LIM_domain"/>
</dbReference>
<evidence type="ECO:0000256" key="3">
    <source>
        <dbReference type="ARBA" id="ARBA00023038"/>
    </source>
</evidence>
<sequence length="346" mass="38331">MLFRLVPLQSSSAHAKTVPHNLWDQRILGCVTMEELDALLEELERSTLQDSDESSSPAPLSLDQHSRKETDLAETSGVPSVQNDTSPLLVQLVYTTHIQEPNIYSEVQEPNKARLPPKTSAAAQLDELMAHLCDMHTQVAAKADASKKHLANKQDQKASLDSMLGGLEQDLQDLGIATVPKGHCASCQKPIAGKAIHALGQAWHPEHFVCAHCKEEIGCSPFFERSGLAYCPKDYHHLFSPRCAYCAAPILDKVLTAMNQTWHPEHFFCSHCGEVFGAEGIALPWLSREGQEAVLPEGFLSHVLTQVWWLQPPSVGKLPFSHGHRLAPGMLCLWGLLQQFFCWILL</sequence>
<keyword evidence="2 4" id="KW-0862">Zinc</keyword>
<keyword evidence="1 4" id="KW-0479">Metal-binding</keyword>
<evidence type="ECO:0000259" key="6">
    <source>
        <dbReference type="PROSITE" id="PS50023"/>
    </source>
</evidence>
<dbReference type="PANTHER" id="PTHR24214">
    <property type="entry name" value="PDZ AND LIM DOMAIN PROTEIN ZASP"/>
    <property type="match status" value="1"/>
</dbReference>
<dbReference type="Proteomes" id="UP001652583">
    <property type="component" value="Chromosome D1"/>
</dbReference>
<dbReference type="Pfam" id="PF00412">
    <property type="entry name" value="LIM"/>
    <property type="match status" value="2"/>
</dbReference>
<evidence type="ECO:0000256" key="5">
    <source>
        <dbReference type="SAM" id="MobiDB-lite"/>
    </source>
</evidence>
<organism evidence="7 8">
    <name type="scientific">Acinonyx jubatus</name>
    <name type="common">Cheetah</name>
    <dbReference type="NCBI Taxonomy" id="32536"/>
    <lineage>
        <taxon>Eukaryota</taxon>
        <taxon>Metazoa</taxon>
        <taxon>Chordata</taxon>
        <taxon>Craniata</taxon>
        <taxon>Vertebrata</taxon>
        <taxon>Euteleostomi</taxon>
        <taxon>Mammalia</taxon>
        <taxon>Eutheria</taxon>
        <taxon>Laurasiatheria</taxon>
        <taxon>Carnivora</taxon>
        <taxon>Feliformia</taxon>
        <taxon>Felidae</taxon>
        <taxon>Felinae</taxon>
        <taxon>Acinonyx</taxon>
    </lineage>
</organism>
<feature type="region of interest" description="Disordered" evidence="5">
    <location>
        <begin position="47"/>
        <end position="83"/>
    </location>
</feature>
<proteinExistence type="predicted"/>
<feature type="compositionally biased region" description="Polar residues" evidence="5">
    <location>
        <begin position="48"/>
        <end position="58"/>
    </location>
</feature>
<protein>
    <submittedName>
        <fullName evidence="8">Leupaxin isoform X3</fullName>
    </submittedName>
</protein>